<comment type="caution">
    <text evidence="1">The sequence shown here is derived from an EMBL/GenBank/DDBJ whole genome shotgun (WGS) entry which is preliminary data.</text>
</comment>
<evidence type="ECO:0000313" key="2">
    <source>
        <dbReference type="Proteomes" id="UP001218246"/>
    </source>
</evidence>
<reference evidence="1 2" key="1">
    <citation type="submission" date="2023-04" db="EMBL/GenBank/DDBJ databases">
        <title>Ectobacillus antri isolated from activated sludge.</title>
        <authorList>
            <person name="Yan P."/>
            <person name="Liu X."/>
        </authorList>
    </citation>
    <scope>NUCLEOTIDE SEQUENCE [LARGE SCALE GENOMIC DNA]</scope>
    <source>
        <strain evidence="1 2">C18H</strain>
    </source>
</reference>
<dbReference type="EMBL" id="JARULN010000001">
    <property type="protein sequence ID" value="MDG5752724.1"/>
    <property type="molecule type" value="Genomic_DNA"/>
</dbReference>
<organism evidence="1 2">
    <name type="scientific">Ectobacillus antri</name>
    <dbReference type="NCBI Taxonomy" id="2486280"/>
    <lineage>
        <taxon>Bacteria</taxon>
        <taxon>Bacillati</taxon>
        <taxon>Bacillota</taxon>
        <taxon>Bacilli</taxon>
        <taxon>Bacillales</taxon>
        <taxon>Bacillaceae</taxon>
        <taxon>Ectobacillus</taxon>
    </lineage>
</organism>
<dbReference type="Proteomes" id="UP001218246">
    <property type="component" value="Unassembled WGS sequence"/>
</dbReference>
<dbReference type="RefSeq" id="WP_124563837.1">
    <property type="nucleotide sequence ID" value="NZ_JARRRY010000001.1"/>
</dbReference>
<proteinExistence type="predicted"/>
<sequence>MQVKEIGGYELVKAQSNTSEDFFNRSFVTYVHNDKERTFFVLYLRYFEEQILQQADFSHILVLIKQYNLRLKETFALICLLKTSMLIERKRLYITTIDEFVSYLTEDSIDKAIRITADLQKI</sequence>
<protein>
    <submittedName>
        <fullName evidence="1">Uncharacterized protein</fullName>
    </submittedName>
</protein>
<name>A0ABT6H0U0_9BACI</name>
<keyword evidence="2" id="KW-1185">Reference proteome</keyword>
<accession>A0ABT6H0U0</accession>
<gene>
    <name evidence="1" type="ORF">P6P90_01750</name>
</gene>
<evidence type="ECO:0000313" key="1">
    <source>
        <dbReference type="EMBL" id="MDG5752724.1"/>
    </source>
</evidence>